<dbReference type="GO" id="GO:0070059">
    <property type="term" value="P:intrinsic apoptotic signaling pathway in response to endoplasmic reticulum stress"/>
    <property type="evidence" value="ECO:0007669"/>
    <property type="project" value="TreeGrafter"/>
</dbReference>
<dbReference type="SUPFAM" id="SSF56112">
    <property type="entry name" value="Protein kinase-like (PK-like)"/>
    <property type="match status" value="1"/>
</dbReference>
<keyword evidence="2" id="KW-0418">Kinase</keyword>
<evidence type="ECO:0000259" key="1">
    <source>
        <dbReference type="PROSITE" id="PS50011"/>
    </source>
</evidence>
<organism evidence="2 3">
    <name type="scientific">Patellaria atrata CBS 101060</name>
    <dbReference type="NCBI Taxonomy" id="1346257"/>
    <lineage>
        <taxon>Eukaryota</taxon>
        <taxon>Fungi</taxon>
        <taxon>Dikarya</taxon>
        <taxon>Ascomycota</taxon>
        <taxon>Pezizomycotina</taxon>
        <taxon>Dothideomycetes</taxon>
        <taxon>Dothideomycetes incertae sedis</taxon>
        <taxon>Patellariales</taxon>
        <taxon>Patellariaceae</taxon>
        <taxon>Patellaria</taxon>
    </lineage>
</organism>
<dbReference type="GO" id="GO:0004674">
    <property type="term" value="F:protein serine/threonine kinase activity"/>
    <property type="evidence" value="ECO:0007669"/>
    <property type="project" value="InterPro"/>
</dbReference>
<dbReference type="PANTHER" id="PTHR13954:SF6">
    <property type="entry name" value="NON-SPECIFIC SERINE_THREONINE PROTEIN KINASE"/>
    <property type="match status" value="1"/>
</dbReference>
<dbReference type="InterPro" id="IPR045133">
    <property type="entry name" value="IRE1/2-like"/>
</dbReference>
<gene>
    <name evidence="2" type="ORF">M501DRAFT_905183</name>
</gene>
<dbReference type="Proteomes" id="UP000799429">
    <property type="component" value="Unassembled WGS sequence"/>
</dbReference>
<keyword evidence="2" id="KW-0808">Transferase</keyword>
<dbReference type="Gene3D" id="1.10.510.10">
    <property type="entry name" value="Transferase(Phosphotransferase) domain 1"/>
    <property type="match status" value="1"/>
</dbReference>
<feature type="non-terminal residue" evidence="2">
    <location>
        <position position="1"/>
    </location>
</feature>
<keyword evidence="3" id="KW-1185">Reference proteome</keyword>
<proteinExistence type="predicted"/>
<dbReference type="EMBL" id="MU006089">
    <property type="protein sequence ID" value="KAF2842604.1"/>
    <property type="molecule type" value="Genomic_DNA"/>
</dbReference>
<feature type="domain" description="Protein kinase" evidence="1">
    <location>
        <begin position="1"/>
        <end position="266"/>
    </location>
</feature>
<dbReference type="GO" id="GO:0005524">
    <property type="term" value="F:ATP binding"/>
    <property type="evidence" value="ECO:0007669"/>
    <property type="project" value="InterPro"/>
</dbReference>
<dbReference type="InterPro" id="IPR011009">
    <property type="entry name" value="Kinase-like_dom_sf"/>
</dbReference>
<dbReference type="GO" id="GO:0004521">
    <property type="term" value="F:RNA endonuclease activity"/>
    <property type="evidence" value="ECO:0007669"/>
    <property type="project" value="InterPro"/>
</dbReference>
<comment type="caution">
    <text evidence="2">The sequence shown here is derived from an EMBL/GenBank/DDBJ whole genome shotgun (WGS) entry which is preliminary data.</text>
</comment>
<dbReference type="AlphaFoldDB" id="A0A9P4SHT3"/>
<name>A0A9P4SHT3_9PEZI</name>
<dbReference type="GO" id="GO:0051082">
    <property type="term" value="F:unfolded protein binding"/>
    <property type="evidence" value="ECO:0007669"/>
    <property type="project" value="TreeGrafter"/>
</dbReference>
<dbReference type="PANTHER" id="PTHR13954">
    <property type="entry name" value="IRE1-RELATED"/>
    <property type="match status" value="1"/>
</dbReference>
<dbReference type="InterPro" id="IPR000719">
    <property type="entry name" value="Prot_kinase_dom"/>
</dbReference>
<feature type="non-terminal residue" evidence="2">
    <location>
        <position position="282"/>
    </location>
</feature>
<sequence>GENEQKVYVRKRFFPGWQKQRKKVYNQIQDFRRFDHANIAKIVTSYGQGNTLGFLTTSAQYTLDEYLQLPADANRTKLLLDWVNDLTQALAYIHNMETSHKSIRPQKILIEGSRIYFSVFGISCDNDIDSPIDGETPSLQLTDQSYIYLAPEALSRRAVNRVGDIFSLGCVFLCMLTAVKGQSVAKFQAYRGQSASRDPSFHANLDLVSIFIKKLDQISNPATHGHHRRDEAIHIERQALTFIAAMMSAEPARRPKMKKLAHHIAKWNEKRVLMRRRSFDSG</sequence>
<evidence type="ECO:0000313" key="2">
    <source>
        <dbReference type="EMBL" id="KAF2842604.1"/>
    </source>
</evidence>
<reference evidence="2" key="1">
    <citation type="journal article" date="2020" name="Stud. Mycol.">
        <title>101 Dothideomycetes genomes: a test case for predicting lifestyles and emergence of pathogens.</title>
        <authorList>
            <person name="Haridas S."/>
            <person name="Albert R."/>
            <person name="Binder M."/>
            <person name="Bloem J."/>
            <person name="Labutti K."/>
            <person name="Salamov A."/>
            <person name="Andreopoulos B."/>
            <person name="Baker S."/>
            <person name="Barry K."/>
            <person name="Bills G."/>
            <person name="Bluhm B."/>
            <person name="Cannon C."/>
            <person name="Castanera R."/>
            <person name="Culley D."/>
            <person name="Daum C."/>
            <person name="Ezra D."/>
            <person name="Gonzalez J."/>
            <person name="Henrissat B."/>
            <person name="Kuo A."/>
            <person name="Liang C."/>
            <person name="Lipzen A."/>
            <person name="Lutzoni F."/>
            <person name="Magnuson J."/>
            <person name="Mondo S."/>
            <person name="Nolan M."/>
            <person name="Ohm R."/>
            <person name="Pangilinan J."/>
            <person name="Park H.-J."/>
            <person name="Ramirez L."/>
            <person name="Alfaro M."/>
            <person name="Sun H."/>
            <person name="Tritt A."/>
            <person name="Yoshinaga Y."/>
            <person name="Zwiers L.-H."/>
            <person name="Turgeon B."/>
            <person name="Goodwin S."/>
            <person name="Spatafora J."/>
            <person name="Crous P."/>
            <person name="Grigoriev I."/>
        </authorList>
    </citation>
    <scope>NUCLEOTIDE SEQUENCE</scope>
    <source>
        <strain evidence="2">CBS 101060</strain>
    </source>
</reference>
<dbReference type="GO" id="GO:0036498">
    <property type="term" value="P:IRE1-mediated unfolded protein response"/>
    <property type="evidence" value="ECO:0007669"/>
    <property type="project" value="TreeGrafter"/>
</dbReference>
<dbReference type="Pfam" id="PF00069">
    <property type="entry name" value="Pkinase"/>
    <property type="match status" value="1"/>
</dbReference>
<evidence type="ECO:0000313" key="3">
    <source>
        <dbReference type="Proteomes" id="UP000799429"/>
    </source>
</evidence>
<protein>
    <submittedName>
        <fullName evidence="2">Kinase-like protein</fullName>
    </submittedName>
</protein>
<dbReference type="SMART" id="SM00220">
    <property type="entry name" value="S_TKc"/>
    <property type="match status" value="1"/>
</dbReference>
<dbReference type="GO" id="GO:1990604">
    <property type="term" value="C:IRE1-TRAF2-ASK1 complex"/>
    <property type="evidence" value="ECO:0007669"/>
    <property type="project" value="TreeGrafter"/>
</dbReference>
<dbReference type="PROSITE" id="PS50011">
    <property type="entry name" value="PROTEIN_KINASE_DOM"/>
    <property type="match status" value="1"/>
</dbReference>
<dbReference type="OrthoDB" id="4062651at2759"/>
<accession>A0A9P4SHT3</accession>